<dbReference type="EMBL" id="LS483470">
    <property type="protein sequence ID" value="SQI35170.1"/>
    <property type="molecule type" value="Genomic_DNA"/>
</dbReference>
<dbReference type="Gene3D" id="1.10.10.2840">
    <property type="entry name" value="PucR C-terminal helix-turn-helix domain"/>
    <property type="match status" value="1"/>
</dbReference>
<dbReference type="Pfam" id="PF13556">
    <property type="entry name" value="HTH_30"/>
    <property type="match status" value="1"/>
</dbReference>
<dbReference type="PANTHER" id="PTHR33744:SF15">
    <property type="entry name" value="CARBOHYDRATE DIACID REGULATOR"/>
    <property type="match status" value="1"/>
</dbReference>
<dbReference type="Proteomes" id="UP000249005">
    <property type="component" value="Chromosome 1"/>
</dbReference>
<evidence type="ECO:0000313" key="4">
    <source>
        <dbReference type="Proteomes" id="UP000249005"/>
    </source>
</evidence>
<protein>
    <submittedName>
        <fullName evidence="3">Sugar diacid regulator</fullName>
    </submittedName>
</protein>
<organism evidence="3 4">
    <name type="scientific">Leminorella richardii</name>
    <dbReference type="NCBI Taxonomy" id="158841"/>
    <lineage>
        <taxon>Bacteria</taxon>
        <taxon>Pseudomonadati</taxon>
        <taxon>Pseudomonadota</taxon>
        <taxon>Gammaproteobacteria</taxon>
        <taxon>Enterobacterales</taxon>
        <taxon>Budviciaceae</taxon>
        <taxon>Leminorella</taxon>
    </lineage>
</organism>
<proteinExistence type="predicted"/>
<gene>
    <name evidence="3" type="primary">cdaR_1</name>
    <name evidence="3" type="ORF">NCTC12151_00382</name>
</gene>
<dbReference type="InterPro" id="IPR042070">
    <property type="entry name" value="PucR_C-HTH_sf"/>
</dbReference>
<dbReference type="PANTHER" id="PTHR33744">
    <property type="entry name" value="CARBOHYDRATE DIACID REGULATOR"/>
    <property type="match status" value="1"/>
</dbReference>
<evidence type="ECO:0000259" key="1">
    <source>
        <dbReference type="Pfam" id="PF05651"/>
    </source>
</evidence>
<keyword evidence="4" id="KW-1185">Reference proteome</keyword>
<sequence>MLISPELANTIVKRAMGIIHHNVNVIDHQGIIIASGESHRIGERHEAAYEVIKSRQRMTIETSQQAAKYKNVQPGINHPIIVDDRVVMVIGISGNPVAIGRYAELAILAAELLIKQSLDIREINWQYRIRDLLIKQYIELTDAEREKDILSQLEQQDIALDVPLIPLLINIETGGNLQGKTIDNILNELSKISQSQRVVLLSYDEILLLISEPKRASLIVDNINTFLETQLSHYTIAVGVESSAPHSFRQSIFMLKEMLAHSKSTYSDLRVIDGKQSAFCGLLSEAKSSHFTLYYHHHLNKLLAQNSGQTLIKTLCAYIDNNAEINPTAQNLGIHRNTLNYRLHQIKEITSLDPFVLKELCQLMIALHYYQEGEPKKSQLGKG</sequence>
<evidence type="ECO:0000313" key="3">
    <source>
        <dbReference type="EMBL" id="SQI35170.1"/>
    </source>
</evidence>
<accession>A0A2X4UQ94</accession>
<feature type="domain" description="Putative sugar diacid recognition" evidence="1">
    <location>
        <begin position="4"/>
        <end position="136"/>
    </location>
</feature>
<dbReference type="Pfam" id="PF05651">
    <property type="entry name" value="Diacid_rec"/>
    <property type="match status" value="1"/>
</dbReference>
<feature type="domain" description="PucR C-terminal helix-turn-helix" evidence="2">
    <location>
        <begin position="311"/>
        <end position="368"/>
    </location>
</feature>
<dbReference type="RefSeq" id="WP_111739048.1">
    <property type="nucleotide sequence ID" value="NZ_LR698987.1"/>
</dbReference>
<dbReference type="KEGG" id="lri:NCTC12151_00382"/>
<reference evidence="3 4" key="1">
    <citation type="submission" date="2018-06" db="EMBL/GenBank/DDBJ databases">
        <authorList>
            <consortium name="Pathogen Informatics"/>
            <person name="Doyle S."/>
        </authorList>
    </citation>
    <scope>NUCLEOTIDE SEQUENCE [LARGE SCALE GENOMIC DNA]</scope>
    <source>
        <strain evidence="3 4">NCTC12151</strain>
    </source>
</reference>
<dbReference type="InterPro" id="IPR008599">
    <property type="entry name" value="Diacid_rec"/>
</dbReference>
<dbReference type="InterPro" id="IPR025736">
    <property type="entry name" value="PucR_C-HTH_dom"/>
</dbReference>
<evidence type="ECO:0000259" key="2">
    <source>
        <dbReference type="Pfam" id="PF13556"/>
    </source>
</evidence>
<dbReference type="InterPro" id="IPR051448">
    <property type="entry name" value="CdaR-like_regulators"/>
</dbReference>
<name>A0A2X4UQ94_9GAMM</name>
<dbReference type="OrthoDB" id="9792148at2"/>
<dbReference type="AlphaFoldDB" id="A0A2X4UQ94"/>